<keyword evidence="2 12" id="KW-0812">Transmembrane</keyword>
<dbReference type="InterPro" id="IPR011009">
    <property type="entry name" value="Kinase-like_dom_sf"/>
</dbReference>
<sequence>MISLPLLLGLGLFFTDCFAFPLNEVEALTAFKRAIFEDPLLVLSNWNPLVSDPCNWSGVYCSNAGDHVVKINISDASIKGFIAPEFHKLSALQELHLHGNLLIGSIPKEIGLLTNLKVLDLGSNQLTGSIPHEIGNFTGIQKINLQSNVLTGKLPYELGTLRYLEELRVDRNKLLGTIPAANASDFSAVKHGMYASNASHLGFCGAYQLKVFDLSHNFFVGSIPGCLDYVPRSSFLGNCLQDKDPKQRPAAQCGAASLNKTHAGVNTKHRPVEDRPSGHQSRSSKPVWILVLEIVTGFLIGSLFVVAVFTIAHKWKRRPSIIIPWKKSSSTKDYMTMYIDSEAMKDVVSYSREELELACEDFSNIIGSSLDSVVYKGTMKGGPEIAVISFCIKEDQWTGYLELYFQKEVADLARLNHENTGKLLGYCRESSPFTRMLVFEYASNGTLHEHLHYGEGCPFSWTRRMKIIIGIARGLKYLHTQLDPPFTISELNSSSVYLTDDFSPKLVDFECWKTIISRSEKSSGTISNEGAVCILPSSMEGRHLDVQGNIYAFGILLLEVVSGRPPYCKEKGCLVDWAKEFLEIPDVMSYVVDRELKHFRYEDLKVICEVVNLCIHPNSCRRTTMRELCSTLENGIDTSVSAEMKSSLAWAELALGL</sequence>
<dbReference type="EMBL" id="JBEAFC010000007">
    <property type="protein sequence ID" value="KAL1547628.1"/>
    <property type="molecule type" value="Genomic_DNA"/>
</dbReference>
<dbReference type="FunFam" id="3.30.200.20:FF:000489">
    <property type="entry name" value="Inactive receptor-like serine/threonine-protein kinase"/>
    <property type="match status" value="1"/>
</dbReference>
<dbReference type="InterPro" id="IPR032675">
    <property type="entry name" value="LRR_dom_sf"/>
</dbReference>
<evidence type="ECO:0000256" key="13">
    <source>
        <dbReference type="SAM" id="SignalP"/>
    </source>
</evidence>
<evidence type="ECO:0000256" key="5">
    <source>
        <dbReference type="ARBA" id="ARBA00022741"/>
    </source>
</evidence>
<dbReference type="FunFam" id="3.80.10.10:FF:000101">
    <property type="entry name" value="LRR receptor-like serine/threonine-protein kinase ERECTA"/>
    <property type="match status" value="1"/>
</dbReference>
<keyword evidence="3 13" id="KW-0732">Signal</keyword>
<dbReference type="Proteomes" id="UP001567538">
    <property type="component" value="Unassembled WGS sequence"/>
</dbReference>
<evidence type="ECO:0000256" key="9">
    <source>
        <dbReference type="ARBA" id="ARBA00023170"/>
    </source>
</evidence>
<organism evidence="15 16">
    <name type="scientific">Salvia divinorum</name>
    <name type="common">Maria pastora</name>
    <name type="synonym">Diviner's sage</name>
    <dbReference type="NCBI Taxonomy" id="28513"/>
    <lineage>
        <taxon>Eukaryota</taxon>
        <taxon>Viridiplantae</taxon>
        <taxon>Streptophyta</taxon>
        <taxon>Embryophyta</taxon>
        <taxon>Tracheophyta</taxon>
        <taxon>Spermatophyta</taxon>
        <taxon>Magnoliopsida</taxon>
        <taxon>eudicotyledons</taxon>
        <taxon>Gunneridae</taxon>
        <taxon>Pentapetalae</taxon>
        <taxon>asterids</taxon>
        <taxon>lamiids</taxon>
        <taxon>Lamiales</taxon>
        <taxon>Lamiaceae</taxon>
        <taxon>Nepetoideae</taxon>
        <taxon>Mentheae</taxon>
        <taxon>Salviinae</taxon>
        <taxon>Salvia</taxon>
        <taxon>Salvia subgen. Calosphace</taxon>
    </lineage>
</organism>
<gene>
    <name evidence="15" type="ORF">AAHA92_15960</name>
</gene>
<dbReference type="PANTHER" id="PTHR46084:SF19">
    <property type="entry name" value="PROTEIN KINASE DOMAIN-CONTAINING PROTEIN"/>
    <property type="match status" value="1"/>
</dbReference>
<keyword evidence="9" id="KW-0675">Receptor</keyword>
<dbReference type="InterPro" id="IPR001245">
    <property type="entry name" value="Ser-Thr/Tyr_kinase_cat_dom"/>
</dbReference>
<keyword evidence="7 12" id="KW-1133">Transmembrane helix</keyword>
<dbReference type="PANTHER" id="PTHR46084">
    <property type="entry name" value="PROTEIN MALE DISCOVERER 2"/>
    <property type="match status" value="1"/>
</dbReference>
<dbReference type="SUPFAM" id="SSF52058">
    <property type="entry name" value="L domain-like"/>
    <property type="match status" value="1"/>
</dbReference>
<dbReference type="Pfam" id="PF00560">
    <property type="entry name" value="LRR_1"/>
    <property type="match status" value="1"/>
</dbReference>
<dbReference type="Gene3D" id="3.80.10.10">
    <property type="entry name" value="Ribonuclease Inhibitor"/>
    <property type="match status" value="2"/>
</dbReference>
<proteinExistence type="predicted"/>
<dbReference type="Pfam" id="PF07714">
    <property type="entry name" value="PK_Tyr_Ser-Thr"/>
    <property type="match status" value="1"/>
</dbReference>
<dbReference type="Gene3D" id="1.10.510.10">
    <property type="entry name" value="Transferase(Phosphotransferase) domain 1"/>
    <property type="match status" value="1"/>
</dbReference>
<dbReference type="Pfam" id="PF08263">
    <property type="entry name" value="LRRNT_2"/>
    <property type="match status" value="1"/>
</dbReference>
<evidence type="ECO:0000256" key="12">
    <source>
        <dbReference type="SAM" id="Phobius"/>
    </source>
</evidence>
<dbReference type="GO" id="GO:0012505">
    <property type="term" value="C:endomembrane system"/>
    <property type="evidence" value="ECO:0007669"/>
    <property type="project" value="UniProtKB-SubCell"/>
</dbReference>
<dbReference type="InterPro" id="IPR013210">
    <property type="entry name" value="LRR_N_plant-typ"/>
</dbReference>
<feature type="chain" id="PRO_5044740554" evidence="13">
    <location>
        <begin position="20"/>
        <end position="657"/>
    </location>
</feature>
<protein>
    <submittedName>
        <fullName evidence="15">LRR receptor-like serine/threonine-protein kinase</fullName>
    </submittedName>
</protein>
<evidence type="ECO:0000259" key="14">
    <source>
        <dbReference type="PROSITE" id="PS50011"/>
    </source>
</evidence>
<name>A0ABD1GX28_SALDI</name>
<keyword evidence="10" id="KW-0325">Glycoprotein</keyword>
<dbReference type="GO" id="GO:0005524">
    <property type="term" value="F:ATP binding"/>
    <property type="evidence" value="ECO:0007669"/>
    <property type="project" value="UniProtKB-KW"/>
</dbReference>
<comment type="subcellular location">
    <subcellularLocation>
        <location evidence="11">Endomembrane system</location>
        <topology evidence="11">Single-pass type I membrane protein</topology>
    </subcellularLocation>
</comment>
<keyword evidence="16" id="KW-1185">Reference proteome</keyword>
<evidence type="ECO:0000256" key="1">
    <source>
        <dbReference type="ARBA" id="ARBA00022614"/>
    </source>
</evidence>
<keyword evidence="4" id="KW-0677">Repeat</keyword>
<keyword evidence="6" id="KW-0067">ATP-binding</keyword>
<dbReference type="PROSITE" id="PS50011">
    <property type="entry name" value="PROTEIN_KINASE_DOM"/>
    <property type="match status" value="1"/>
</dbReference>
<evidence type="ECO:0000256" key="10">
    <source>
        <dbReference type="ARBA" id="ARBA00023180"/>
    </source>
</evidence>
<feature type="signal peptide" evidence="13">
    <location>
        <begin position="1"/>
        <end position="19"/>
    </location>
</feature>
<dbReference type="Gene3D" id="3.30.200.20">
    <property type="entry name" value="Phosphorylase Kinase, domain 1"/>
    <property type="match status" value="1"/>
</dbReference>
<reference evidence="15 16" key="1">
    <citation type="submission" date="2024-06" db="EMBL/GenBank/DDBJ databases">
        <title>A chromosome level genome sequence of Diviner's sage (Salvia divinorum).</title>
        <authorList>
            <person name="Ford S.A."/>
            <person name="Ro D.-K."/>
            <person name="Ness R.W."/>
            <person name="Phillips M.A."/>
        </authorList>
    </citation>
    <scope>NUCLEOTIDE SEQUENCE [LARGE SCALE GENOMIC DNA]</scope>
    <source>
        <strain evidence="15">SAF-2024a</strain>
        <tissue evidence="15">Leaf</tissue>
    </source>
</reference>
<evidence type="ECO:0000256" key="11">
    <source>
        <dbReference type="ARBA" id="ARBA00046288"/>
    </source>
</evidence>
<evidence type="ECO:0000256" key="4">
    <source>
        <dbReference type="ARBA" id="ARBA00022737"/>
    </source>
</evidence>
<evidence type="ECO:0000256" key="2">
    <source>
        <dbReference type="ARBA" id="ARBA00022692"/>
    </source>
</evidence>
<comment type="caution">
    <text evidence="15">The sequence shown here is derived from an EMBL/GenBank/DDBJ whole genome shotgun (WGS) entry which is preliminary data.</text>
</comment>
<evidence type="ECO:0000256" key="7">
    <source>
        <dbReference type="ARBA" id="ARBA00022989"/>
    </source>
</evidence>
<dbReference type="SUPFAM" id="SSF56112">
    <property type="entry name" value="Protein kinase-like (PK-like)"/>
    <property type="match status" value="1"/>
</dbReference>
<evidence type="ECO:0000256" key="6">
    <source>
        <dbReference type="ARBA" id="ARBA00022840"/>
    </source>
</evidence>
<dbReference type="Pfam" id="PF13855">
    <property type="entry name" value="LRR_8"/>
    <property type="match status" value="1"/>
</dbReference>
<evidence type="ECO:0000313" key="15">
    <source>
        <dbReference type="EMBL" id="KAL1547628.1"/>
    </source>
</evidence>
<dbReference type="AlphaFoldDB" id="A0ABD1GX28"/>
<feature type="transmembrane region" description="Helical" evidence="12">
    <location>
        <begin position="287"/>
        <end position="312"/>
    </location>
</feature>
<dbReference type="InterPro" id="IPR001611">
    <property type="entry name" value="Leu-rich_rpt"/>
</dbReference>
<evidence type="ECO:0000256" key="8">
    <source>
        <dbReference type="ARBA" id="ARBA00023136"/>
    </source>
</evidence>
<dbReference type="InterPro" id="IPR000719">
    <property type="entry name" value="Prot_kinase_dom"/>
</dbReference>
<keyword evidence="5" id="KW-0547">Nucleotide-binding</keyword>
<evidence type="ECO:0000256" key="3">
    <source>
        <dbReference type="ARBA" id="ARBA00022729"/>
    </source>
</evidence>
<keyword evidence="8 12" id="KW-0472">Membrane</keyword>
<accession>A0ABD1GX28</accession>
<feature type="domain" description="Protein kinase" evidence="14">
    <location>
        <begin position="360"/>
        <end position="640"/>
    </location>
</feature>
<keyword evidence="1" id="KW-0433">Leucine-rich repeat</keyword>
<evidence type="ECO:0000313" key="16">
    <source>
        <dbReference type="Proteomes" id="UP001567538"/>
    </source>
</evidence>